<proteinExistence type="predicted"/>
<comment type="caution">
    <text evidence="5">The sequence shown here is derived from an EMBL/GenBank/DDBJ whole genome shotgun (WGS) entry which is preliminary data.</text>
</comment>
<dbReference type="InterPro" id="IPR050661">
    <property type="entry name" value="BglG_antiterminators"/>
</dbReference>
<feature type="transmembrane region" description="Helical" evidence="3">
    <location>
        <begin position="261"/>
        <end position="278"/>
    </location>
</feature>
<feature type="domain" description="Mga helix-turn-helix" evidence="4">
    <location>
        <begin position="87"/>
        <end position="167"/>
    </location>
</feature>
<evidence type="ECO:0000259" key="4">
    <source>
        <dbReference type="Pfam" id="PF05043"/>
    </source>
</evidence>
<evidence type="ECO:0000313" key="5">
    <source>
        <dbReference type="EMBL" id="RCA11581.1"/>
    </source>
</evidence>
<keyword evidence="3" id="KW-1133">Transmembrane helix</keyword>
<keyword evidence="2" id="KW-0804">Transcription</keyword>
<evidence type="ECO:0000256" key="3">
    <source>
        <dbReference type="SAM" id="Phobius"/>
    </source>
</evidence>
<evidence type="ECO:0000313" key="6">
    <source>
        <dbReference type="Proteomes" id="UP000252797"/>
    </source>
</evidence>
<keyword evidence="3" id="KW-0812">Transmembrane</keyword>
<organism evidence="5 6">
    <name type="scientific">Enterococcus durans</name>
    <dbReference type="NCBI Taxonomy" id="53345"/>
    <lineage>
        <taxon>Bacteria</taxon>
        <taxon>Bacillati</taxon>
        <taxon>Bacillota</taxon>
        <taxon>Bacilli</taxon>
        <taxon>Lactobacillales</taxon>
        <taxon>Enterococcaceae</taxon>
        <taxon>Enterococcus</taxon>
    </lineage>
</organism>
<dbReference type="AlphaFoldDB" id="A0A367CG30"/>
<gene>
    <name evidence="5" type="ORF">EA71_02346</name>
</gene>
<dbReference type="PANTHER" id="PTHR30185:SF18">
    <property type="entry name" value="TRANSCRIPTIONAL REGULATOR MTLR"/>
    <property type="match status" value="1"/>
</dbReference>
<reference evidence="5 6" key="1">
    <citation type="submission" date="2015-06" db="EMBL/GenBank/DDBJ databases">
        <title>The Genome Sequence of Enterococcus durans 4EA1.</title>
        <authorList>
            <consortium name="The Broad Institute Genomics Platform"/>
            <consortium name="The Broad Institute Genome Sequencing Center for Infectious Disease"/>
            <person name="Earl A.M."/>
            <person name="Van Tyne D."/>
            <person name="Lebreton F."/>
            <person name="Saavedra J.T."/>
            <person name="Gilmore M.S."/>
            <person name="Manson Mcguire A."/>
            <person name="Clock S."/>
            <person name="Crupain M."/>
            <person name="Rangan U."/>
            <person name="Young S."/>
            <person name="Abouelleil A."/>
            <person name="Cao P."/>
            <person name="Chapman S.B."/>
            <person name="Griggs A."/>
            <person name="Priest M."/>
            <person name="Shea T."/>
            <person name="Wortman J."/>
            <person name="Nusbaum C."/>
            <person name="Birren B."/>
        </authorList>
    </citation>
    <scope>NUCLEOTIDE SEQUENCE [LARGE SCALE GENOMIC DNA]</scope>
    <source>
        <strain evidence="5 6">4EA1</strain>
    </source>
</reference>
<dbReference type="InterPro" id="IPR007737">
    <property type="entry name" value="Mga_HTH"/>
</dbReference>
<protein>
    <recommendedName>
        <fullName evidence="4">Mga helix-turn-helix domain-containing protein</fullName>
    </recommendedName>
</protein>
<keyword evidence="1" id="KW-0805">Transcription regulation</keyword>
<keyword evidence="3" id="KW-0472">Membrane</keyword>
<sequence length="487" mass="57942">MLIDARKKELLVLYTIIQKETCTLQELAATLSIPKRTIKEIIRKLNGTIFQYLKIANFIQSTAKGTIQTIEPSLNDKMTIFYRVKLFYLQESNRFKFLLLLFNYPDTHVPKKVLLEQLYISPSYLEKLKRQLNKVLGRFQLQLVSRQNCYMITGNELFLRVFMYHFFSESFQGIQWPLKSLRYSSVKKEKLLSHELLTKTAIKQYENRFLLMAIFMIRSKLQHLDDPTMLSTYEIMRIIYQTKDFSGEFKQHFFSIFPQNIAINEIIIFNFLLCYFFPNLVSDQQKTLFGYELSKSNHPICRKTSLLVKKLADSFPFIRTPEKKYYYGYFIIMMTSFILLLEKNVEDFQTLFFPKKSPSKAIEDSQLEKIKALIECVYLHSPHKEILTGKLSQLIHTLLHAEEKKELFIHFQINKPLTGNYYIKSRLKNLFNEQFLHITETPEKADLIITDEFEIFQQNAEIFYLDPHDENESWSKLINLIKKMYLN</sequence>
<dbReference type="EMBL" id="LEPB01000004">
    <property type="protein sequence ID" value="RCA11581.1"/>
    <property type="molecule type" value="Genomic_DNA"/>
</dbReference>
<dbReference type="PANTHER" id="PTHR30185">
    <property type="entry name" value="CRYPTIC BETA-GLUCOSIDE BGL OPERON ANTITERMINATOR"/>
    <property type="match status" value="1"/>
</dbReference>
<dbReference type="Pfam" id="PF05043">
    <property type="entry name" value="Mga"/>
    <property type="match status" value="1"/>
</dbReference>
<dbReference type="Proteomes" id="UP000252797">
    <property type="component" value="Unassembled WGS sequence"/>
</dbReference>
<evidence type="ECO:0000256" key="1">
    <source>
        <dbReference type="ARBA" id="ARBA00023015"/>
    </source>
</evidence>
<name>A0A367CG30_9ENTE</name>
<feature type="transmembrane region" description="Helical" evidence="3">
    <location>
        <begin position="325"/>
        <end position="341"/>
    </location>
</feature>
<evidence type="ECO:0000256" key="2">
    <source>
        <dbReference type="ARBA" id="ARBA00023163"/>
    </source>
</evidence>
<dbReference type="RefSeq" id="WP_230315221.1">
    <property type="nucleotide sequence ID" value="NZ_JADPAK010000003.1"/>
</dbReference>
<accession>A0A367CG30</accession>